<evidence type="ECO:0000313" key="1">
    <source>
        <dbReference type="EMBL" id="QDV33195.1"/>
    </source>
</evidence>
<dbReference type="OrthoDB" id="9772751at2"/>
<dbReference type="Proteomes" id="UP000317835">
    <property type="component" value="Chromosome"/>
</dbReference>
<name>A0A518GX83_9BACT</name>
<sequence length="160" mass="17686">MTRVLYLHGLHSRPGGVKPTFLRSIGVEVINPHLPDEDFPESVRRAREAFEAESPDVVVGSSRGGAVALAVPTGEVPVVLIAPAWRRWGDQDDVRATDRTVLLHSERDEVIAIEDSRELVRRSGLPAESLVVVGVDHNMTDPEALDALRWAVERIRRTSD</sequence>
<keyword evidence="1" id="KW-0378">Hydrolase</keyword>
<dbReference type="EMBL" id="CP036426">
    <property type="protein sequence ID" value="QDV33195.1"/>
    <property type="molecule type" value="Genomic_DNA"/>
</dbReference>
<accession>A0A518GX83</accession>
<protein>
    <submittedName>
        <fullName evidence="1">Alpha/beta hydrolase family protein</fullName>
    </submittedName>
</protein>
<gene>
    <name evidence="1" type="ORF">ElP_10370</name>
</gene>
<reference evidence="1 2" key="1">
    <citation type="submission" date="2019-02" db="EMBL/GenBank/DDBJ databases">
        <title>Deep-cultivation of Planctomycetes and their phenomic and genomic characterization uncovers novel biology.</title>
        <authorList>
            <person name="Wiegand S."/>
            <person name="Jogler M."/>
            <person name="Boedeker C."/>
            <person name="Pinto D."/>
            <person name="Vollmers J."/>
            <person name="Rivas-Marin E."/>
            <person name="Kohn T."/>
            <person name="Peeters S.H."/>
            <person name="Heuer A."/>
            <person name="Rast P."/>
            <person name="Oberbeckmann S."/>
            <person name="Bunk B."/>
            <person name="Jeske O."/>
            <person name="Meyerdierks A."/>
            <person name="Storesund J.E."/>
            <person name="Kallscheuer N."/>
            <person name="Luecker S."/>
            <person name="Lage O.M."/>
            <person name="Pohl T."/>
            <person name="Merkel B.J."/>
            <person name="Hornburger P."/>
            <person name="Mueller R.-W."/>
            <person name="Bruemmer F."/>
            <person name="Labrenz M."/>
            <person name="Spormann A.M."/>
            <person name="Op den Camp H."/>
            <person name="Overmann J."/>
            <person name="Amann R."/>
            <person name="Jetten M.S.M."/>
            <person name="Mascher T."/>
            <person name="Medema M.H."/>
            <person name="Devos D.P."/>
            <person name="Kaster A.-K."/>
            <person name="Ovreas L."/>
            <person name="Rohde M."/>
            <person name="Galperin M.Y."/>
            <person name="Jogler C."/>
        </authorList>
    </citation>
    <scope>NUCLEOTIDE SEQUENCE [LARGE SCALE GENOMIC DNA]</scope>
    <source>
        <strain evidence="1 2">ElP</strain>
    </source>
</reference>
<organism evidence="1 2">
    <name type="scientific">Tautonia plasticadhaerens</name>
    <dbReference type="NCBI Taxonomy" id="2527974"/>
    <lineage>
        <taxon>Bacteria</taxon>
        <taxon>Pseudomonadati</taxon>
        <taxon>Planctomycetota</taxon>
        <taxon>Planctomycetia</taxon>
        <taxon>Isosphaerales</taxon>
        <taxon>Isosphaeraceae</taxon>
        <taxon>Tautonia</taxon>
    </lineage>
</organism>
<dbReference type="GO" id="GO:0016787">
    <property type="term" value="F:hydrolase activity"/>
    <property type="evidence" value="ECO:0007669"/>
    <property type="project" value="UniProtKB-KW"/>
</dbReference>
<keyword evidence="2" id="KW-1185">Reference proteome</keyword>
<dbReference type="InterPro" id="IPR029058">
    <property type="entry name" value="AB_hydrolase_fold"/>
</dbReference>
<dbReference type="KEGG" id="tpla:ElP_10370"/>
<dbReference type="SUPFAM" id="SSF53474">
    <property type="entry name" value="alpha/beta-Hydrolases"/>
    <property type="match status" value="1"/>
</dbReference>
<dbReference type="Gene3D" id="3.40.50.1820">
    <property type="entry name" value="alpha/beta hydrolase"/>
    <property type="match status" value="1"/>
</dbReference>
<dbReference type="RefSeq" id="WP_145267597.1">
    <property type="nucleotide sequence ID" value="NZ_CP036426.1"/>
</dbReference>
<proteinExistence type="predicted"/>
<dbReference type="AlphaFoldDB" id="A0A518GX83"/>
<evidence type="ECO:0000313" key="2">
    <source>
        <dbReference type="Proteomes" id="UP000317835"/>
    </source>
</evidence>